<dbReference type="Gene3D" id="1.25.40.440">
    <property type="entry name" value="Nucleoporin, helical domain, central subdomain"/>
    <property type="match status" value="1"/>
</dbReference>
<dbReference type="InterPro" id="IPR007187">
    <property type="entry name" value="Nucleoporin_Nup133/Nup155_C"/>
</dbReference>
<sequence length="1084" mass="123045">MNDTAKVNNMTTSQEIHAKAGKLLNQQIEKDQKQIDLADMLKGSTSQQYTQSPMGNAQFFLKNDSISIPDTISEVFDENESNTTFQGILPEIGRAWFTKDNVLYLWDYTEGTDVYKYDDQDQIISDVGLVRPKPGVFGDHIQYVLVVATPLEIILLGVGLQSSPSEPSRNSMDLFATELCVSSDDIQMVSVQGTDNGRIFMCGMNGHLYEFIYNHPKSWFSSCSLHCLTLSSASYYLLPKFSIFNSSSPGFKYIAIDDERNVLYAFSDKSMIEVFYLGPTKTEFTSIAKNSDIANSARLMCRQNSTTFVASDFDIEYLHVISISESTKIHLVAVTRRGYRLYFTHQRDALRNTFAYSSATSSSTIKMIPNALELVHVRLPPRMDQVNQSTQPYPEVNMSYYDYGVLLASQTYDEHYDTIYMSSGTVTNTIQPLTTTTTTTTGYTSQQQQQQQQPFLETVSEVKTIGKVWAMAEADTINKRKYPVNDIASQLMDPPRRFLVLSDRGLTFINKQRPVDTLYHLLLAINDNYENSQSDLQTFFDQYGRTQACAMCLSIICASYAYGFTEQEDIGKQAKQVFFQFGGHPSASGPAPLVGNYLGRAVGQTDIQYSSKHDGLVLYFARLVSDVWKTKVFKINTEKSQVDFPGRIQSSLFSVQSNLSRLKAFMDHNPELHNTASIHDRKFQPNDHGVVQLLLAEQQSVHELYDLLRQCIEAISFMDFVIDANIKDVLQCVPDAIRTEMMELSLESMLTSSHGVTLKRTMVVSAIYRYGSTHIHAGYDVVTDFLQRKCPFFFGAGDMAFYKGMESLTCAHKADVDYERVMALEESLNYFTASADTIPDDEFVEICEEYRYQSYYLGVVKLALERAKKLDPQQQGLAYIENSGSFGTTAESAPSDDPRVQTYRLDLKCYNQILECLKQVRQLQQGLKVVVKGGRQIYVTDPDSLAAAVLSTALASDDKLFHYTLYQWYLIESSNDSGVLTELLSMNPKYIVTFMKEYVDVFVGMDFLWQYYRRREQYYDAALYLEALASEKPDISTNERMEYLGLAIVNARSRDPKHVDTQEVVQLLQRLEQKMEQLRMASLQ</sequence>
<dbReference type="PANTHER" id="PTHR10350:SF6">
    <property type="entry name" value="NUCLEAR PORE COMPLEX PROTEIN NUP155"/>
    <property type="match status" value="1"/>
</dbReference>
<dbReference type="OrthoDB" id="338970at2759"/>
<dbReference type="GO" id="GO:0044611">
    <property type="term" value="C:nuclear pore inner ring"/>
    <property type="evidence" value="ECO:0007669"/>
    <property type="project" value="TreeGrafter"/>
</dbReference>
<comment type="caution">
    <text evidence="7">The sequence shown here is derived from an EMBL/GenBank/DDBJ whole genome shotgun (WGS) entry which is preliminary data.</text>
</comment>
<gene>
    <name evidence="7" type="ORF">BCR42DRAFT_423154</name>
</gene>
<comment type="subcellular location">
    <subcellularLocation>
        <location evidence="1">Nucleus</location>
    </subcellularLocation>
</comment>
<evidence type="ECO:0000259" key="6">
    <source>
        <dbReference type="Pfam" id="PF08801"/>
    </source>
</evidence>
<dbReference type="Pfam" id="PF03177">
    <property type="entry name" value="Nucleoporin_C"/>
    <property type="match status" value="1"/>
</dbReference>
<evidence type="ECO:0000313" key="8">
    <source>
        <dbReference type="Proteomes" id="UP000193560"/>
    </source>
</evidence>
<feature type="domain" description="Nucleoporin Nup133/Nup155-like N-terminal" evidence="6">
    <location>
        <begin position="65"/>
        <end position="506"/>
    </location>
</feature>
<dbReference type="InterPro" id="IPR004870">
    <property type="entry name" value="Nucleoporin_Nup155"/>
</dbReference>
<proteinExistence type="inferred from homology"/>
<dbReference type="GO" id="GO:0000972">
    <property type="term" value="P:transcription-dependent tethering of RNA polymerase II gene DNA at nuclear periphery"/>
    <property type="evidence" value="ECO:0007669"/>
    <property type="project" value="TreeGrafter"/>
</dbReference>
<dbReference type="Pfam" id="PF08801">
    <property type="entry name" value="Nucleoporin_N"/>
    <property type="match status" value="1"/>
</dbReference>
<dbReference type="InterPro" id="IPR014908">
    <property type="entry name" value="Nucleoporin_Nup133/Nup155_N"/>
</dbReference>
<dbReference type="Gene3D" id="1.20.58.1780">
    <property type="match status" value="1"/>
</dbReference>
<evidence type="ECO:0000256" key="3">
    <source>
        <dbReference type="ARBA" id="ARBA00022448"/>
    </source>
</evidence>
<protein>
    <submittedName>
        <fullName evidence="7">Nup133 N terminal like-domain-containing protein</fullName>
    </submittedName>
</protein>
<keyword evidence="4" id="KW-0539">Nucleus</keyword>
<reference evidence="7 8" key="1">
    <citation type="submission" date="2016-07" db="EMBL/GenBank/DDBJ databases">
        <title>Pervasive Adenine N6-methylation of Active Genes in Fungi.</title>
        <authorList>
            <consortium name="DOE Joint Genome Institute"/>
            <person name="Mondo S.J."/>
            <person name="Dannebaum R.O."/>
            <person name="Kuo R.C."/>
            <person name="Labutti K."/>
            <person name="Haridas S."/>
            <person name="Kuo A."/>
            <person name="Salamov A."/>
            <person name="Ahrendt S.R."/>
            <person name="Lipzen A."/>
            <person name="Sullivan W."/>
            <person name="Andreopoulos W.B."/>
            <person name="Clum A."/>
            <person name="Lindquist E."/>
            <person name="Daum C."/>
            <person name="Ramamoorthy G.K."/>
            <person name="Gryganskyi A."/>
            <person name="Culley D."/>
            <person name="Magnuson J.K."/>
            <person name="James T.Y."/>
            <person name="O'Malley M.A."/>
            <person name="Stajich J.E."/>
            <person name="Spatafora J.W."/>
            <person name="Visel A."/>
            <person name="Grigoriev I.V."/>
        </authorList>
    </citation>
    <scope>NUCLEOTIDE SEQUENCE [LARGE SCALE GENOMIC DNA]</scope>
    <source>
        <strain evidence="7 8">NRRL 1336</strain>
    </source>
</reference>
<dbReference type="Gene3D" id="1.25.40.450">
    <property type="entry name" value="Nucleoporin, helical domain, N-terminal subdomain"/>
    <property type="match status" value="1"/>
</dbReference>
<comment type="similarity">
    <text evidence="2">Belongs to the non-repetitive/WGA-negative nucleoporin family.</text>
</comment>
<dbReference type="Proteomes" id="UP000193560">
    <property type="component" value="Unassembled WGS sequence"/>
</dbReference>
<feature type="domain" description="Nucleoporin Nup133/Nup155-like C-terminal" evidence="5">
    <location>
        <begin position="610"/>
        <end position="1078"/>
    </location>
</feature>
<evidence type="ECO:0000256" key="1">
    <source>
        <dbReference type="ARBA" id="ARBA00004123"/>
    </source>
</evidence>
<accession>A0A1X2I5E9</accession>
<evidence type="ECO:0000256" key="4">
    <source>
        <dbReference type="ARBA" id="ARBA00023242"/>
    </source>
</evidence>
<dbReference type="InterPro" id="IPR042537">
    <property type="entry name" value="Nucleoporin_Nup155_C_2"/>
</dbReference>
<dbReference type="GO" id="GO:0006606">
    <property type="term" value="P:protein import into nucleus"/>
    <property type="evidence" value="ECO:0007669"/>
    <property type="project" value="TreeGrafter"/>
</dbReference>
<dbReference type="GO" id="GO:0006405">
    <property type="term" value="P:RNA export from nucleus"/>
    <property type="evidence" value="ECO:0007669"/>
    <property type="project" value="TreeGrafter"/>
</dbReference>
<dbReference type="GO" id="GO:0036228">
    <property type="term" value="P:protein localization to nuclear inner membrane"/>
    <property type="evidence" value="ECO:0007669"/>
    <property type="project" value="TreeGrafter"/>
</dbReference>
<dbReference type="AlphaFoldDB" id="A0A1X2I5E9"/>
<keyword evidence="3" id="KW-0813">Transport</keyword>
<evidence type="ECO:0000313" key="7">
    <source>
        <dbReference type="EMBL" id="ORZ09832.1"/>
    </source>
</evidence>
<name>A0A1X2I5E9_9FUNG</name>
<dbReference type="STRING" id="90262.A0A1X2I5E9"/>
<dbReference type="InterPro" id="IPR042533">
    <property type="entry name" value="Nucleoporin_Nup155_C_1"/>
</dbReference>
<evidence type="ECO:0000259" key="5">
    <source>
        <dbReference type="Pfam" id="PF03177"/>
    </source>
</evidence>
<dbReference type="GO" id="GO:0017056">
    <property type="term" value="F:structural constituent of nuclear pore"/>
    <property type="evidence" value="ECO:0007669"/>
    <property type="project" value="InterPro"/>
</dbReference>
<dbReference type="PANTHER" id="PTHR10350">
    <property type="entry name" value="NUCLEAR PORE COMPLEX PROTEIN NUP155"/>
    <property type="match status" value="1"/>
</dbReference>
<organism evidence="7 8">
    <name type="scientific">Absidia repens</name>
    <dbReference type="NCBI Taxonomy" id="90262"/>
    <lineage>
        <taxon>Eukaryota</taxon>
        <taxon>Fungi</taxon>
        <taxon>Fungi incertae sedis</taxon>
        <taxon>Mucoromycota</taxon>
        <taxon>Mucoromycotina</taxon>
        <taxon>Mucoromycetes</taxon>
        <taxon>Mucorales</taxon>
        <taxon>Cunninghamellaceae</taxon>
        <taxon>Absidia</taxon>
    </lineage>
</organism>
<evidence type="ECO:0000256" key="2">
    <source>
        <dbReference type="ARBA" id="ARBA00007373"/>
    </source>
</evidence>
<keyword evidence="8" id="KW-1185">Reference proteome</keyword>
<dbReference type="EMBL" id="MCGE01000026">
    <property type="protein sequence ID" value="ORZ09832.1"/>
    <property type="molecule type" value="Genomic_DNA"/>
</dbReference>